<dbReference type="InterPro" id="IPR036047">
    <property type="entry name" value="F-box-like_dom_sf"/>
</dbReference>
<dbReference type="AlphaFoldDB" id="A0AAW1RYU8"/>
<dbReference type="PANTHER" id="PTHR13318">
    <property type="entry name" value="PARTNER OF PAIRED, ISOFORM B-RELATED"/>
    <property type="match status" value="1"/>
</dbReference>
<dbReference type="EMBL" id="JALJOS010000005">
    <property type="protein sequence ID" value="KAK9838924.1"/>
    <property type="molecule type" value="Genomic_DNA"/>
</dbReference>
<dbReference type="SMART" id="SM00367">
    <property type="entry name" value="LRR_CC"/>
    <property type="match status" value="6"/>
</dbReference>
<dbReference type="GO" id="GO:0019005">
    <property type="term" value="C:SCF ubiquitin ligase complex"/>
    <property type="evidence" value="ECO:0007669"/>
    <property type="project" value="TreeGrafter"/>
</dbReference>
<dbReference type="SUPFAM" id="SSF81383">
    <property type="entry name" value="F-box domain"/>
    <property type="match status" value="1"/>
</dbReference>
<evidence type="ECO:0000313" key="3">
    <source>
        <dbReference type="EMBL" id="KAK9838924.1"/>
    </source>
</evidence>
<dbReference type="InterPro" id="IPR032675">
    <property type="entry name" value="LRR_dom_sf"/>
</dbReference>
<dbReference type="Gene3D" id="3.80.10.10">
    <property type="entry name" value="Ribonuclease Inhibitor"/>
    <property type="match status" value="3"/>
</dbReference>
<dbReference type="Proteomes" id="UP001438707">
    <property type="component" value="Unassembled WGS sequence"/>
</dbReference>
<comment type="subcellular location">
    <subcellularLocation>
        <location evidence="1">Cytoplasm</location>
        <location evidence="1">Cytoskeleton</location>
        <location evidence="1">Cilium axoneme</location>
    </subcellularLocation>
</comment>
<dbReference type="InterPro" id="IPR001611">
    <property type="entry name" value="Leu-rich_rpt"/>
</dbReference>
<evidence type="ECO:0008006" key="5">
    <source>
        <dbReference type="Google" id="ProtNLM"/>
    </source>
</evidence>
<reference evidence="3 4" key="1">
    <citation type="journal article" date="2024" name="Nat. Commun.">
        <title>Phylogenomics reveals the evolutionary origins of lichenization in chlorophyte algae.</title>
        <authorList>
            <person name="Puginier C."/>
            <person name="Libourel C."/>
            <person name="Otte J."/>
            <person name="Skaloud P."/>
            <person name="Haon M."/>
            <person name="Grisel S."/>
            <person name="Petersen M."/>
            <person name="Berrin J.G."/>
            <person name="Delaux P.M."/>
            <person name="Dal Grande F."/>
            <person name="Keller J."/>
        </authorList>
    </citation>
    <scope>NUCLEOTIDE SEQUENCE [LARGE SCALE GENOMIC DNA]</scope>
    <source>
        <strain evidence="3 4">SAG 2145</strain>
    </source>
</reference>
<proteinExistence type="predicted"/>
<accession>A0AAW1RYU8</accession>
<evidence type="ECO:0000256" key="2">
    <source>
        <dbReference type="SAM" id="MobiDB-lite"/>
    </source>
</evidence>
<gene>
    <name evidence="3" type="ORF">WJX74_006012</name>
</gene>
<feature type="compositionally biased region" description="Pro residues" evidence="2">
    <location>
        <begin position="74"/>
        <end position="84"/>
    </location>
</feature>
<feature type="compositionally biased region" description="Polar residues" evidence="2">
    <location>
        <begin position="140"/>
        <end position="158"/>
    </location>
</feature>
<organism evidence="3 4">
    <name type="scientific">Apatococcus lobatus</name>
    <dbReference type="NCBI Taxonomy" id="904363"/>
    <lineage>
        <taxon>Eukaryota</taxon>
        <taxon>Viridiplantae</taxon>
        <taxon>Chlorophyta</taxon>
        <taxon>core chlorophytes</taxon>
        <taxon>Trebouxiophyceae</taxon>
        <taxon>Chlorellales</taxon>
        <taxon>Chlorellaceae</taxon>
        <taxon>Apatococcus</taxon>
    </lineage>
</organism>
<feature type="region of interest" description="Disordered" evidence="2">
    <location>
        <begin position="67"/>
        <end position="98"/>
    </location>
</feature>
<comment type="caution">
    <text evidence="3">The sequence shown here is derived from an EMBL/GenBank/DDBJ whole genome shotgun (WGS) entry which is preliminary data.</text>
</comment>
<protein>
    <recommendedName>
        <fullName evidence="5">F-box domain-containing protein</fullName>
    </recommendedName>
</protein>
<dbReference type="InterPro" id="IPR006553">
    <property type="entry name" value="Leu-rich_rpt_Cys-con_subtyp"/>
</dbReference>
<feature type="region of interest" description="Disordered" evidence="2">
    <location>
        <begin position="749"/>
        <end position="773"/>
    </location>
</feature>
<dbReference type="GO" id="GO:0031146">
    <property type="term" value="P:SCF-dependent proteasomal ubiquitin-dependent protein catabolic process"/>
    <property type="evidence" value="ECO:0007669"/>
    <property type="project" value="TreeGrafter"/>
</dbReference>
<feature type="region of interest" description="Disordered" evidence="2">
    <location>
        <begin position="222"/>
        <end position="269"/>
    </location>
</feature>
<sequence>MPPPGPLYLMHSHPPADQRQQWPAHPQMWQPVSGLQQPLHSWCGRLCGGYPTTRSYPHIPAAGMLQHTHQRGQPHPPPGDPPGHPQQGQSRRGFHGGQQGLASMRQLQNGLAADDNSSSSCLSRHPHASQLRATAPSFPTPLSSAAAPNNCQPTSAHRSLSEVGPNPMHHSLGGAIASGPQARAAQLRALNKKGNLQKALNQASADAQAAAPTASTAAAFGSSPLSAADCSPNSPAMVGARSHAVGGQLTPTPPDQGDGSESESSEAADLAEAMKALKQTELREAQGPIDPGTGWGGLPEGIMGIVLTHLDIPALKRVRLVSDHWRYAADRNLQELSPTRPKAHTIVAKFPSVTSINFSGCQNMRNRNLSLLARRHLKLKSIAIGHASAFAYGKPRITNQALSSLAQMTGLQSLRLAECSAITNNGMAQLTVLTNLRSLAVMCCPRISDRGIAIAAKLPHLLHLNAYGCQKVTEQLLEQLQGHTQLQKLQLGFTRIQSSGLRFLTALTNLHTLGFCAEEITSSSLTALHGLTKLTSVSLCNCFDVEGPAIVSLAAQLPSLRHLNLQHCELFDADLQKLVQARSGLERLELQGPPSMETCVHVLSMLPRLSSLSLDFAGMLQPHHTQLSNLSHLTCLEVHVSWSTMPTLLSSVAKMSQLQELHLGQKDTIGHLSPQLYVKRASELLQDRLALLSKCSSLRNLFFHHIDLHPDQVLKLLQQLPQLRSLHLPGTHVTHPFLEDVAKTHPSVDIHPSDAFHSTSTPTFSNPLSTGQA</sequence>
<name>A0AAW1RYU8_9CHLO</name>
<feature type="compositionally biased region" description="Polar residues" evidence="2">
    <location>
        <begin position="756"/>
        <end position="773"/>
    </location>
</feature>
<feature type="region of interest" description="Disordered" evidence="2">
    <location>
        <begin position="111"/>
        <end position="180"/>
    </location>
</feature>
<evidence type="ECO:0000313" key="4">
    <source>
        <dbReference type="Proteomes" id="UP001438707"/>
    </source>
</evidence>
<keyword evidence="4" id="KW-1185">Reference proteome</keyword>
<dbReference type="GO" id="GO:0005930">
    <property type="term" value="C:axoneme"/>
    <property type="evidence" value="ECO:0007669"/>
    <property type="project" value="UniProtKB-SubCell"/>
</dbReference>
<feature type="compositionally biased region" description="Polar residues" evidence="2">
    <location>
        <begin position="111"/>
        <end position="122"/>
    </location>
</feature>
<dbReference type="SUPFAM" id="SSF52047">
    <property type="entry name" value="RNI-like"/>
    <property type="match status" value="2"/>
</dbReference>
<evidence type="ECO:0000256" key="1">
    <source>
        <dbReference type="ARBA" id="ARBA00004430"/>
    </source>
</evidence>
<dbReference type="Pfam" id="PF13516">
    <property type="entry name" value="LRR_6"/>
    <property type="match status" value="1"/>
</dbReference>